<feature type="non-terminal residue" evidence="1">
    <location>
        <position position="1"/>
    </location>
</feature>
<comment type="caution">
    <text evidence="1">The sequence shown here is derived from an EMBL/GenBank/DDBJ whole genome shotgun (WGS) entry which is preliminary data.</text>
</comment>
<evidence type="ECO:0000313" key="1">
    <source>
        <dbReference type="EMBL" id="CAI0386837.1"/>
    </source>
</evidence>
<reference evidence="1" key="1">
    <citation type="submission" date="2022-08" db="EMBL/GenBank/DDBJ databases">
        <authorList>
            <person name="Gutierrez-Valencia J."/>
        </authorList>
    </citation>
    <scope>NUCLEOTIDE SEQUENCE</scope>
</reference>
<proteinExistence type="predicted"/>
<dbReference type="AlphaFoldDB" id="A0AAV0HNR5"/>
<evidence type="ECO:0000313" key="2">
    <source>
        <dbReference type="Proteomes" id="UP001154282"/>
    </source>
</evidence>
<dbReference type="Proteomes" id="UP001154282">
    <property type="component" value="Unassembled WGS sequence"/>
</dbReference>
<accession>A0AAV0HNR5</accession>
<protein>
    <submittedName>
        <fullName evidence="1">Uncharacterized protein</fullName>
    </submittedName>
</protein>
<gene>
    <name evidence="1" type="ORF">LITE_LOCUS5247</name>
</gene>
<name>A0AAV0HNR5_9ROSI</name>
<organism evidence="1 2">
    <name type="scientific">Linum tenue</name>
    <dbReference type="NCBI Taxonomy" id="586396"/>
    <lineage>
        <taxon>Eukaryota</taxon>
        <taxon>Viridiplantae</taxon>
        <taxon>Streptophyta</taxon>
        <taxon>Embryophyta</taxon>
        <taxon>Tracheophyta</taxon>
        <taxon>Spermatophyta</taxon>
        <taxon>Magnoliopsida</taxon>
        <taxon>eudicotyledons</taxon>
        <taxon>Gunneridae</taxon>
        <taxon>Pentapetalae</taxon>
        <taxon>rosids</taxon>
        <taxon>fabids</taxon>
        <taxon>Malpighiales</taxon>
        <taxon>Linaceae</taxon>
        <taxon>Linum</taxon>
    </lineage>
</organism>
<keyword evidence="2" id="KW-1185">Reference proteome</keyword>
<dbReference type="EMBL" id="CAMGYJ010000002">
    <property type="protein sequence ID" value="CAI0386837.1"/>
    <property type="molecule type" value="Genomic_DNA"/>
</dbReference>
<sequence>TKTKNNPTIPTAYPCSTETLTPFPPPLIEDVPSISSIALATISIRLVSRLFPLFFLVNRSFLQPLTEIELTGSS</sequence>